<evidence type="ECO:0000313" key="2">
    <source>
        <dbReference type="EMBL" id="KAF2726057.1"/>
    </source>
</evidence>
<dbReference type="AlphaFoldDB" id="A0A9P4URV3"/>
<feature type="compositionally biased region" description="Polar residues" evidence="1">
    <location>
        <begin position="240"/>
        <end position="249"/>
    </location>
</feature>
<dbReference type="EMBL" id="MU003765">
    <property type="protein sequence ID" value="KAF2726057.1"/>
    <property type="molecule type" value="Genomic_DNA"/>
</dbReference>
<proteinExistence type="predicted"/>
<reference evidence="2" key="1">
    <citation type="journal article" date="2020" name="Stud. Mycol.">
        <title>101 Dothideomycetes genomes: a test case for predicting lifestyles and emergence of pathogens.</title>
        <authorList>
            <person name="Haridas S."/>
            <person name="Albert R."/>
            <person name="Binder M."/>
            <person name="Bloem J."/>
            <person name="Labutti K."/>
            <person name="Salamov A."/>
            <person name="Andreopoulos B."/>
            <person name="Baker S."/>
            <person name="Barry K."/>
            <person name="Bills G."/>
            <person name="Bluhm B."/>
            <person name="Cannon C."/>
            <person name="Castanera R."/>
            <person name="Culley D."/>
            <person name="Daum C."/>
            <person name="Ezra D."/>
            <person name="Gonzalez J."/>
            <person name="Henrissat B."/>
            <person name="Kuo A."/>
            <person name="Liang C."/>
            <person name="Lipzen A."/>
            <person name="Lutzoni F."/>
            <person name="Magnuson J."/>
            <person name="Mondo S."/>
            <person name="Nolan M."/>
            <person name="Ohm R."/>
            <person name="Pangilinan J."/>
            <person name="Park H.-J."/>
            <person name="Ramirez L."/>
            <person name="Alfaro M."/>
            <person name="Sun H."/>
            <person name="Tritt A."/>
            <person name="Yoshinaga Y."/>
            <person name="Zwiers L.-H."/>
            <person name="Turgeon B."/>
            <person name="Goodwin S."/>
            <person name="Spatafora J."/>
            <person name="Crous P."/>
            <person name="Grigoriev I."/>
        </authorList>
    </citation>
    <scope>NUCLEOTIDE SEQUENCE</scope>
    <source>
        <strain evidence="2">CBS 116435</strain>
    </source>
</reference>
<sequence length="258" mass="28906">MMLIKMVEMHGKADPKVPALRKLILDSVSLSIDLDGVARNQHQTNGNNLAIQMQPLPHSNQPTSNSLVLTPGIDFHNGSWPTVLNLICPGRRPADYIPNNKKKCVNTSLRTLELKSCGYVKLPPSSAGRQDEIGAHFYSRQPLHWFKRRKEELDPVMMQSNDLRLGEIIQGIRKAELKALKVIYNLEEGWRDSEAARNDARYDSLLPGGTGRVSGIMKMDPLTAADLDREEMYQKLHGQTPASSMQSYNLDGDGMEMK</sequence>
<comment type="caution">
    <text evidence="2">The sequence shown here is derived from an EMBL/GenBank/DDBJ whole genome shotgun (WGS) entry which is preliminary data.</text>
</comment>
<keyword evidence="3" id="KW-1185">Reference proteome</keyword>
<protein>
    <submittedName>
        <fullName evidence="2">Uncharacterized protein</fullName>
    </submittedName>
</protein>
<accession>A0A9P4URV3</accession>
<gene>
    <name evidence="2" type="ORF">K431DRAFT_308505</name>
</gene>
<name>A0A9P4URV3_9PEZI</name>
<feature type="region of interest" description="Disordered" evidence="1">
    <location>
        <begin position="236"/>
        <end position="258"/>
    </location>
</feature>
<dbReference type="Proteomes" id="UP000799441">
    <property type="component" value="Unassembled WGS sequence"/>
</dbReference>
<dbReference type="OrthoDB" id="4194555at2759"/>
<evidence type="ECO:0000256" key="1">
    <source>
        <dbReference type="SAM" id="MobiDB-lite"/>
    </source>
</evidence>
<organism evidence="2 3">
    <name type="scientific">Polychaeton citri CBS 116435</name>
    <dbReference type="NCBI Taxonomy" id="1314669"/>
    <lineage>
        <taxon>Eukaryota</taxon>
        <taxon>Fungi</taxon>
        <taxon>Dikarya</taxon>
        <taxon>Ascomycota</taxon>
        <taxon>Pezizomycotina</taxon>
        <taxon>Dothideomycetes</taxon>
        <taxon>Dothideomycetidae</taxon>
        <taxon>Capnodiales</taxon>
        <taxon>Capnodiaceae</taxon>
        <taxon>Polychaeton</taxon>
    </lineage>
</organism>
<evidence type="ECO:0000313" key="3">
    <source>
        <dbReference type="Proteomes" id="UP000799441"/>
    </source>
</evidence>